<keyword evidence="2" id="KW-0732">Signal</keyword>
<feature type="signal peptide" evidence="2">
    <location>
        <begin position="1"/>
        <end position="17"/>
    </location>
</feature>
<protein>
    <submittedName>
        <fullName evidence="3">Uncharacterized protein</fullName>
    </submittedName>
</protein>
<feature type="transmembrane region" description="Helical" evidence="1">
    <location>
        <begin position="187"/>
        <end position="211"/>
    </location>
</feature>
<dbReference type="Pfam" id="PF09996">
    <property type="entry name" value="DUF2237"/>
    <property type="match status" value="1"/>
</dbReference>
<dbReference type="EMBL" id="BRYB01005654">
    <property type="protein sequence ID" value="GMI27351.1"/>
    <property type="molecule type" value="Genomic_DNA"/>
</dbReference>
<dbReference type="Gene3D" id="3.30.56.110">
    <property type="entry name" value="Protein of unknown function DUF2237"/>
    <property type="match status" value="1"/>
</dbReference>
<keyword evidence="4" id="KW-1185">Reference proteome</keyword>
<proteinExistence type="predicted"/>
<evidence type="ECO:0000313" key="3">
    <source>
        <dbReference type="EMBL" id="GMI27351.1"/>
    </source>
</evidence>
<dbReference type="InterPro" id="IPR018714">
    <property type="entry name" value="DUF2237"/>
</dbReference>
<sequence>MSKLLIIAAACLQASDAYTNVMGTELESCSGPGMARTGFMRDGHCTETNDDRGSHHICIDLSSTSGGNFCSVTGQPDWCSSEMGCHENYSAQCPVENWCVCQWAFASYLHNAGGCDKIQDVVCESTNMVALEAYEAQAASSPHIADALACLMSRCSISADARAAEVHANANAEAPAGEAGTSASVPLLLGGMVLCIGVGLTAGLAVGGRLARKKDRSMKAELKAGEGGQLS</sequence>
<keyword evidence="1" id="KW-1133">Transmembrane helix</keyword>
<accession>A0ABQ6MK71</accession>
<keyword evidence="1" id="KW-0812">Transmembrane</keyword>
<organism evidence="3 4">
    <name type="scientific">Tetraparma gracilis</name>
    <dbReference type="NCBI Taxonomy" id="2962635"/>
    <lineage>
        <taxon>Eukaryota</taxon>
        <taxon>Sar</taxon>
        <taxon>Stramenopiles</taxon>
        <taxon>Ochrophyta</taxon>
        <taxon>Bolidophyceae</taxon>
        <taxon>Parmales</taxon>
        <taxon>Triparmaceae</taxon>
        <taxon>Tetraparma</taxon>
    </lineage>
</organism>
<feature type="chain" id="PRO_5046221018" evidence="2">
    <location>
        <begin position="18"/>
        <end position="231"/>
    </location>
</feature>
<evidence type="ECO:0000256" key="1">
    <source>
        <dbReference type="SAM" id="Phobius"/>
    </source>
</evidence>
<reference evidence="3 4" key="1">
    <citation type="journal article" date="2023" name="Commun. Biol.">
        <title>Genome analysis of Parmales, the sister group of diatoms, reveals the evolutionary specialization of diatoms from phago-mixotrophs to photoautotrophs.</title>
        <authorList>
            <person name="Ban H."/>
            <person name="Sato S."/>
            <person name="Yoshikawa S."/>
            <person name="Yamada K."/>
            <person name="Nakamura Y."/>
            <person name="Ichinomiya M."/>
            <person name="Sato N."/>
            <person name="Blanc-Mathieu R."/>
            <person name="Endo H."/>
            <person name="Kuwata A."/>
            <person name="Ogata H."/>
        </authorList>
    </citation>
    <scope>NUCLEOTIDE SEQUENCE [LARGE SCALE GENOMIC DNA]</scope>
</reference>
<dbReference type="Proteomes" id="UP001165060">
    <property type="component" value="Unassembled WGS sequence"/>
</dbReference>
<evidence type="ECO:0000256" key="2">
    <source>
        <dbReference type="SAM" id="SignalP"/>
    </source>
</evidence>
<comment type="caution">
    <text evidence="3">The sequence shown here is derived from an EMBL/GenBank/DDBJ whole genome shotgun (WGS) entry which is preliminary data.</text>
</comment>
<name>A0ABQ6MK71_9STRA</name>
<evidence type="ECO:0000313" key="4">
    <source>
        <dbReference type="Proteomes" id="UP001165060"/>
    </source>
</evidence>
<keyword evidence="1" id="KW-0472">Membrane</keyword>
<gene>
    <name evidence="3" type="ORF">TeGR_g12517</name>
</gene>